<dbReference type="EMBL" id="FWXD01000008">
    <property type="protein sequence ID" value="SMC23578.1"/>
    <property type="molecule type" value="Genomic_DNA"/>
</dbReference>
<accession>A0A1W1XJA0</accession>
<sequence length="73" mass="7940">MMCVIAHQSLQTENGSNRKVVAEVEAKAIGKTAQAISLLQPGQALQLSGFIASANLKQPRRLVLHIDEFELLN</sequence>
<dbReference type="STRING" id="1121001.SAMN02745857_01641"/>
<reference evidence="1 2" key="1">
    <citation type="submission" date="2017-04" db="EMBL/GenBank/DDBJ databases">
        <authorList>
            <person name="Afonso C.L."/>
            <person name="Miller P.J."/>
            <person name="Scott M.A."/>
            <person name="Spackman E."/>
            <person name="Goraichik I."/>
            <person name="Dimitrov K.M."/>
            <person name="Suarez D.L."/>
            <person name="Swayne D.E."/>
        </authorList>
    </citation>
    <scope>NUCLEOTIDE SEQUENCE [LARGE SCALE GENOMIC DNA]</scope>
    <source>
        <strain evidence="1 2">DSM 23236</strain>
    </source>
</reference>
<dbReference type="SUPFAM" id="SSF50249">
    <property type="entry name" value="Nucleic acid-binding proteins"/>
    <property type="match status" value="1"/>
</dbReference>
<dbReference type="GO" id="GO:0006260">
    <property type="term" value="P:DNA replication"/>
    <property type="evidence" value="ECO:0007669"/>
    <property type="project" value="InterPro"/>
</dbReference>
<dbReference type="GO" id="GO:0003697">
    <property type="term" value="F:single-stranded DNA binding"/>
    <property type="evidence" value="ECO:0007669"/>
    <property type="project" value="InterPro"/>
</dbReference>
<dbReference type="GO" id="GO:0030894">
    <property type="term" value="C:replisome"/>
    <property type="evidence" value="ECO:0007669"/>
    <property type="project" value="InterPro"/>
</dbReference>
<dbReference type="Gene3D" id="2.40.50.140">
    <property type="entry name" value="Nucleic acid-binding proteins"/>
    <property type="match status" value="1"/>
</dbReference>
<keyword evidence="2" id="KW-1185">Reference proteome</keyword>
<dbReference type="PIRSF" id="PIRSF003135">
    <property type="entry name" value="Primosomal_n"/>
    <property type="match status" value="1"/>
</dbReference>
<dbReference type="AlphaFoldDB" id="A0A1W1XJA0"/>
<dbReference type="Proteomes" id="UP000192761">
    <property type="component" value="Unassembled WGS sequence"/>
</dbReference>
<evidence type="ECO:0000313" key="1">
    <source>
        <dbReference type="EMBL" id="SMC23578.1"/>
    </source>
</evidence>
<gene>
    <name evidence="1" type="ORF">SAMN02745857_01641</name>
</gene>
<evidence type="ECO:0000313" key="2">
    <source>
        <dbReference type="Proteomes" id="UP000192761"/>
    </source>
</evidence>
<organism evidence="1 2">
    <name type="scientific">Andreprevotia lacus DSM 23236</name>
    <dbReference type="NCBI Taxonomy" id="1121001"/>
    <lineage>
        <taxon>Bacteria</taxon>
        <taxon>Pseudomonadati</taxon>
        <taxon>Pseudomonadota</taxon>
        <taxon>Betaproteobacteria</taxon>
        <taxon>Neisseriales</taxon>
        <taxon>Chitinibacteraceae</taxon>
        <taxon>Andreprevotia</taxon>
    </lineage>
</organism>
<proteinExistence type="predicted"/>
<dbReference type="InterPro" id="IPR012340">
    <property type="entry name" value="NA-bd_OB-fold"/>
</dbReference>
<name>A0A1W1XJA0_9NEIS</name>
<protein>
    <submittedName>
        <fullName evidence="1">Restart primosome assembly protein PriB</fullName>
    </submittedName>
</protein>
<dbReference type="InterPro" id="IPR023646">
    <property type="entry name" value="Prisomal_replication_PriB"/>
</dbReference>
<dbReference type="Pfam" id="PF22657">
    <property type="entry name" value="SSB_1"/>
    <property type="match status" value="1"/>
</dbReference>